<name>A0A8J2VE99_9BACL</name>
<dbReference type="RefSeq" id="WP_188646410.1">
    <property type="nucleotide sequence ID" value="NZ_BMHQ01000002.1"/>
</dbReference>
<dbReference type="AlphaFoldDB" id="A0A8J2VE99"/>
<dbReference type="Proteomes" id="UP000625210">
    <property type="component" value="Unassembled WGS sequence"/>
</dbReference>
<reference evidence="1" key="2">
    <citation type="submission" date="2020-09" db="EMBL/GenBank/DDBJ databases">
        <authorList>
            <person name="Sun Q."/>
            <person name="Zhou Y."/>
        </authorList>
    </citation>
    <scope>NUCLEOTIDE SEQUENCE</scope>
    <source>
        <strain evidence="1">CGMCC 1.15179</strain>
    </source>
</reference>
<dbReference type="SUPFAM" id="SSF56059">
    <property type="entry name" value="Glutathione synthetase ATP-binding domain-like"/>
    <property type="match status" value="1"/>
</dbReference>
<comment type="caution">
    <text evidence="1">The sequence shown here is derived from an EMBL/GenBank/DDBJ whole genome shotgun (WGS) entry which is preliminary data.</text>
</comment>
<evidence type="ECO:0008006" key="3">
    <source>
        <dbReference type="Google" id="ProtNLM"/>
    </source>
</evidence>
<protein>
    <recommendedName>
        <fullName evidence="3">YheC/D like ATP-grasp</fullName>
    </recommendedName>
</protein>
<keyword evidence="2" id="KW-1185">Reference proteome</keyword>
<sequence length="256" mass="29718">MKHTVIRSKMKKGKPLMKDPIVSRYVPEMNWLDSSSLKRMIKTYSTVYIKPDKGRQGKGVIRVKKLNNSKSEISYKQKTKRVSSKKVMKEIKKNIHLRKKYLIQQGIELATYHRRPFDVRLVLQKPLNRWRLTLMTAKVAPRRNSIVTNVSKGAKDVNVVKVLHGVDQPLNVLEVLRELIDVSHQIVQVLDSHFPLQIVGLDMGIDKKGKVWFIEANTKPDCTGLRKLDRKLYRKYLEAKKLIGKGNRMSIKKTPR</sequence>
<organism evidence="1 2">
    <name type="scientific">Marinithermofilum abyssi</name>
    <dbReference type="NCBI Taxonomy" id="1571185"/>
    <lineage>
        <taxon>Bacteria</taxon>
        <taxon>Bacillati</taxon>
        <taxon>Bacillota</taxon>
        <taxon>Bacilli</taxon>
        <taxon>Bacillales</taxon>
        <taxon>Thermoactinomycetaceae</taxon>
        <taxon>Marinithermofilum</taxon>
    </lineage>
</organism>
<evidence type="ECO:0000313" key="2">
    <source>
        <dbReference type="Proteomes" id="UP000625210"/>
    </source>
</evidence>
<proteinExistence type="predicted"/>
<evidence type="ECO:0000313" key="1">
    <source>
        <dbReference type="EMBL" id="GGE07377.1"/>
    </source>
</evidence>
<dbReference type="Gene3D" id="3.30.470.20">
    <property type="entry name" value="ATP-grasp fold, B domain"/>
    <property type="match status" value="1"/>
</dbReference>
<dbReference type="InterPro" id="IPR026838">
    <property type="entry name" value="YheC/D"/>
</dbReference>
<dbReference type="Pfam" id="PF14398">
    <property type="entry name" value="ATPgrasp_YheCD"/>
    <property type="match status" value="1"/>
</dbReference>
<accession>A0A8J2VE99</accession>
<reference evidence="1" key="1">
    <citation type="journal article" date="2014" name="Int. J. Syst. Evol. Microbiol.">
        <title>Complete genome sequence of Corynebacterium casei LMG S-19264T (=DSM 44701T), isolated from a smear-ripened cheese.</title>
        <authorList>
            <consortium name="US DOE Joint Genome Institute (JGI-PGF)"/>
            <person name="Walter F."/>
            <person name="Albersmeier A."/>
            <person name="Kalinowski J."/>
            <person name="Ruckert C."/>
        </authorList>
    </citation>
    <scope>NUCLEOTIDE SEQUENCE</scope>
    <source>
        <strain evidence="1">CGMCC 1.15179</strain>
    </source>
</reference>
<gene>
    <name evidence="1" type="ORF">GCM10011571_05770</name>
</gene>
<dbReference type="EMBL" id="BMHQ01000002">
    <property type="protein sequence ID" value="GGE07377.1"/>
    <property type="molecule type" value="Genomic_DNA"/>
</dbReference>